<sequence length="416" mass="48050">MNYILQKCGKREQGLDNWMTQIKDVRNEIFHLSDIKELTDNEYNAKWDTLKGSILGIASLIDKDYEEEITKKIIYTKQLTVIPAYMLNYEILCRDYWRNKCAEFERAQCEEIVEKANALQSKMPRVFSESMEINCQTTMNRIQKFKTCVDKINILIEVFGNHETMKVVTPEEKVEEDMRLSAKSDVNIRIMAISREDLNMYTEIAKTVLRNVDLLKNEINTILSGMLSEVAIDSKEVADVLVNLTVPDVQRERNSGEKTEQIEQLSGIHHEQERTIELRDGIDLKGEIIQSTSYQTSPGSLSLQYVSTATDRLFFTGGFILYCCDWFGAILWKFTDEMMKFPEGVITDEMGNVYVGSYGYNNVIVISPDGKHYKELLTRKDGILKPRAMYYDKSSHCLLVCNERNGKAFLFDVHEL</sequence>
<dbReference type="AlphaFoldDB" id="A0A8S3U2W8"/>
<protein>
    <recommendedName>
        <fullName evidence="3">DZIP3-like HEPN domain-containing protein</fullName>
    </recommendedName>
</protein>
<evidence type="ECO:0000313" key="2">
    <source>
        <dbReference type="Proteomes" id="UP000683360"/>
    </source>
</evidence>
<evidence type="ECO:0008006" key="3">
    <source>
        <dbReference type="Google" id="ProtNLM"/>
    </source>
</evidence>
<dbReference type="Proteomes" id="UP000683360">
    <property type="component" value="Unassembled WGS sequence"/>
</dbReference>
<organism evidence="1 2">
    <name type="scientific">Mytilus edulis</name>
    <name type="common">Blue mussel</name>
    <dbReference type="NCBI Taxonomy" id="6550"/>
    <lineage>
        <taxon>Eukaryota</taxon>
        <taxon>Metazoa</taxon>
        <taxon>Spiralia</taxon>
        <taxon>Lophotrochozoa</taxon>
        <taxon>Mollusca</taxon>
        <taxon>Bivalvia</taxon>
        <taxon>Autobranchia</taxon>
        <taxon>Pteriomorphia</taxon>
        <taxon>Mytilida</taxon>
        <taxon>Mytiloidea</taxon>
        <taxon>Mytilidae</taxon>
        <taxon>Mytilinae</taxon>
        <taxon>Mytilus</taxon>
    </lineage>
</organism>
<dbReference type="SUPFAM" id="SSF101898">
    <property type="entry name" value="NHL repeat"/>
    <property type="match status" value="1"/>
</dbReference>
<keyword evidence="2" id="KW-1185">Reference proteome</keyword>
<name>A0A8S3U2W8_MYTED</name>
<comment type="caution">
    <text evidence="1">The sequence shown here is derived from an EMBL/GenBank/DDBJ whole genome shotgun (WGS) entry which is preliminary data.</text>
</comment>
<gene>
    <name evidence="1" type="ORF">MEDL_50690</name>
</gene>
<evidence type="ECO:0000313" key="1">
    <source>
        <dbReference type="EMBL" id="CAG2238266.1"/>
    </source>
</evidence>
<dbReference type="OrthoDB" id="423498at2759"/>
<dbReference type="EMBL" id="CAJPWZ010002419">
    <property type="protein sequence ID" value="CAG2238266.1"/>
    <property type="molecule type" value="Genomic_DNA"/>
</dbReference>
<dbReference type="InterPro" id="IPR011042">
    <property type="entry name" value="6-blade_b-propeller_TolB-like"/>
</dbReference>
<reference evidence="1" key="1">
    <citation type="submission" date="2021-03" db="EMBL/GenBank/DDBJ databases">
        <authorList>
            <person name="Bekaert M."/>
        </authorList>
    </citation>
    <scope>NUCLEOTIDE SEQUENCE</scope>
</reference>
<accession>A0A8S3U2W8</accession>
<proteinExistence type="predicted"/>
<dbReference type="Gene3D" id="2.120.10.30">
    <property type="entry name" value="TolB, C-terminal domain"/>
    <property type="match status" value="1"/>
</dbReference>